<evidence type="ECO:0000256" key="1">
    <source>
        <dbReference type="SAM" id="MobiDB-lite"/>
    </source>
</evidence>
<evidence type="ECO:0000256" key="2">
    <source>
        <dbReference type="SAM" id="Phobius"/>
    </source>
</evidence>
<keyword evidence="2" id="KW-1133">Transmembrane helix</keyword>
<dbReference type="Proteomes" id="UP000010792">
    <property type="component" value="Chromosome"/>
</dbReference>
<feature type="transmembrane region" description="Helical" evidence="2">
    <location>
        <begin position="100"/>
        <end position="121"/>
    </location>
</feature>
<dbReference type="STRING" id="1125847.NT26_1298"/>
<dbReference type="NCBIfam" id="NF004633">
    <property type="entry name" value="PRK05978.1"/>
    <property type="match status" value="1"/>
</dbReference>
<dbReference type="EMBL" id="FO082820">
    <property type="protein sequence ID" value="CCF19022.1"/>
    <property type="molecule type" value="Genomic_DNA"/>
</dbReference>
<name>L0NFD4_9HYPH</name>
<keyword evidence="4" id="KW-1185">Reference proteome</keyword>
<evidence type="ECO:0000313" key="4">
    <source>
        <dbReference type="Proteomes" id="UP000010792"/>
    </source>
</evidence>
<dbReference type="InterPro" id="IPR009325">
    <property type="entry name" value="DUF983"/>
</dbReference>
<organism evidence="3 4">
    <name type="scientific">Pseudorhizobium banfieldiae</name>
    <dbReference type="NCBI Taxonomy" id="1125847"/>
    <lineage>
        <taxon>Bacteria</taxon>
        <taxon>Pseudomonadati</taxon>
        <taxon>Pseudomonadota</taxon>
        <taxon>Alphaproteobacteria</taxon>
        <taxon>Hyphomicrobiales</taxon>
        <taxon>Rhizobiaceae</taxon>
        <taxon>Rhizobium/Agrobacterium group</taxon>
        <taxon>Pseudorhizobium</taxon>
    </lineage>
</organism>
<feature type="transmembrane region" description="Helical" evidence="2">
    <location>
        <begin position="74"/>
        <end position="94"/>
    </location>
</feature>
<proteinExistence type="predicted"/>
<protein>
    <recommendedName>
        <fullName evidence="5">Zinc-finger protein</fullName>
    </recommendedName>
</protein>
<keyword evidence="2" id="KW-0472">Membrane</keyword>
<keyword evidence="2" id="KW-0812">Transmembrane</keyword>
<dbReference type="Pfam" id="PF06170">
    <property type="entry name" value="DUF983"/>
    <property type="match status" value="1"/>
</dbReference>
<evidence type="ECO:0008006" key="5">
    <source>
        <dbReference type="Google" id="ProtNLM"/>
    </source>
</evidence>
<reference evidence="3 4" key="1">
    <citation type="journal article" date="2013" name="Genome Biol. Evol.">
        <title>Life in an arsenic-containing gold mine: genome and physiology of the autotrophic arsenite-oxidizing bacterium rhizobium sp. NT-26.</title>
        <authorList>
            <person name="Andres J."/>
            <person name="Arsene-Ploetze F."/>
            <person name="Barbe V."/>
            <person name="Brochier-Armanet C."/>
            <person name="Cleiss-Arnold J."/>
            <person name="Coppee J.Y."/>
            <person name="Dillies M.A."/>
            <person name="Geist"/>
            <person name="L"/>
            <person name="Joublin A."/>
            <person name="Koechler S."/>
            <person name="Lassalle F."/>
            <person name="Marchal M."/>
            <person name="Medigue C."/>
            <person name="Muller D."/>
            <person name="Nesme X."/>
            <person name="Plewniak F."/>
            <person name="Proux C."/>
            <person name="Ramirez-Bahena M.H."/>
            <person name="Schenowitz C."/>
            <person name="Sismeiro O."/>
            <person name="Vallenet D."/>
            <person name="Santini J.M."/>
            <person name="Bertin P.N."/>
        </authorList>
    </citation>
    <scope>NUCLEOTIDE SEQUENCE [LARGE SCALE GENOMIC DNA]</scope>
    <source>
        <strain evidence="3 4">NT-26</strain>
    </source>
</reference>
<evidence type="ECO:0000313" key="3">
    <source>
        <dbReference type="EMBL" id="CCF19022.1"/>
    </source>
</evidence>
<feature type="region of interest" description="Disordered" evidence="1">
    <location>
        <begin position="1"/>
        <end position="20"/>
    </location>
</feature>
<accession>L0NFD4</accession>
<dbReference type="AlphaFoldDB" id="L0NFD4"/>
<sequence length="157" mass="17409">MADRSKHMQRQAEQPVRFGGAHQEERPLMRSIGRGMKGTCPNCGSGRLFRAFLKPVDECSVCGEEIHHHRADDLPAYLVIFVVGHVLMTGYMMADMVIPLSPWIHLAIWIPLAVLAALLTIQPIKGGVIGLQWAYRMHGFGGEAGERPAADHGDRHH</sequence>
<gene>
    <name evidence="3" type="ORF">NT26_1298</name>
</gene>
<dbReference type="KEGG" id="rht:NT26_1298"/>